<dbReference type="PANTHER" id="PTHR43353">
    <property type="entry name" value="SUCCINATE-SEMIALDEHYDE DEHYDROGENASE, MITOCHONDRIAL"/>
    <property type="match status" value="1"/>
</dbReference>
<dbReference type="Pfam" id="PF00171">
    <property type="entry name" value="Aldedh"/>
    <property type="match status" value="1"/>
</dbReference>
<evidence type="ECO:0000313" key="6">
    <source>
        <dbReference type="EMBL" id="NDK90920.1"/>
    </source>
</evidence>
<sequence length="484" mass="50607">MGDLGRIPADLPTGLWIDNAVTPATGGATFEVRNPSTGELLTAVADAGADDALKALDSAAAAQAAWAATSPRERSVILRTAWEAILDRTDDFTTLMALEMGKTVTEARGEVTYGAEFLRWFSEEAVRIQGRYAASPSGNGRILVSKVPVGPVLAITPWNFPLAMGTRKIAPALAAGCTVISKPAEDTPLTMLLLARVLADAGLPAGVLSVLPALDAAAVTGPLLADTRLRKVTFTGSTRVGKLLIEQSAQNVLKTSMELGGNAPFIVFDDADLDAAVDGAIVAKMRNAGQTCVCANRIYVANAVREEFTTRLTARIEALQVGPAIQADVQIGPLVNAKQCDRVAGLVADAVDDGARVRTGGHAIDGPGTFFAPTVLDDVAAGSRILREEIFGPVAVVVGFDTEDEVVAAANDTDYGLAAYLYTQSVDRAFRVSERLESGMVGVNRALVSDVAAPFGGVKQSGLGREGGTEGIEEYLETKYLAFT</sequence>
<dbReference type="PANTHER" id="PTHR43353:SF5">
    <property type="entry name" value="SUCCINATE-SEMIALDEHYDE DEHYDROGENASE, MITOCHONDRIAL"/>
    <property type="match status" value="1"/>
</dbReference>
<evidence type="ECO:0000259" key="5">
    <source>
        <dbReference type="Pfam" id="PF00171"/>
    </source>
</evidence>
<dbReference type="GO" id="GO:0009450">
    <property type="term" value="P:gamma-aminobutyric acid catabolic process"/>
    <property type="evidence" value="ECO:0007669"/>
    <property type="project" value="TreeGrafter"/>
</dbReference>
<dbReference type="SUPFAM" id="SSF53720">
    <property type="entry name" value="ALDH-like"/>
    <property type="match status" value="1"/>
</dbReference>
<dbReference type="CDD" id="cd07103">
    <property type="entry name" value="ALDH_F5_SSADH_GabD"/>
    <property type="match status" value="1"/>
</dbReference>
<dbReference type="Gene3D" id="3.40.605.10">
    <property type="entry name" value="Aldehyde Dehydrogenase, Chain A, domain 1"/>
    <property type="match status" value="1"/>
</dbReference>
<dbReference type="InterPro" id="IPR016161">
    <property type="entry name" value="Ald_DH/histidinol_DH"/>
</dbReference>
<comment type="caution">
    <text evidence="6">The sequence shown here is derived from an EMBL/GenBank/DDBJ whole genome shotgun (WGS) entry which is preliminary data.</text>
</comment>
<keyword evidence="7" id="KW-1185">Reference proteome</keyword>
<evidence type="ECO:0000256" key="3">
    <source>
        <dbReference type="PROSITE-ProRule" id="PRU10007"/>
    </source>
</evidence>
<reference evidence="6 7" key="1">
    <citation type="submission" date="2020-01" db="EMBL/GenBank/DDBJ databases">
        <title>Investigation of new actinobacteria for the biodesulphurisation of diesel fuel.</title>
        <authorList>
            <person name="Athi Narayanan S.M."/>
        </authorList>
    </citation>
    <scope>NUCLEOTIDE SEQUENCE [LARGE SCALE GENOMIC DNA]</scope>
    <source>
        <strain evidence="6 7">213E</strain>
    </source>
</reference>
<dbReference type="InterPro" id="IPR029510">
    <property type="entry name" value="Ald_DH_CS_GLU"/>
</dbReference>
<dbReference type="RefSeq" id="WP_053778147.1">
    <property type="nucleotide sequence ID" value="NZ_JAADZU010000051.1"/>
</dbReference>
<evidence type="ECO:0000256" key="2">
    <source>
        <dbReference type="ARBA" id="ARBA00023002"/>
    </source>
</evidence>
<dbReference type="AlphaFoldDB" id="A0A7K3LRT2"/>
<dbReference type="GO" id="GO:0004777">
    <property type="term" value="F:succinate-semialdehyde dehydrogenase (NAD+) activity"/>
    <property type="evidence" value="ECO:0007669"/>
    <property type="project" value="TreeGrafter"/>
</dbReference>
<evidence type="ECO:0000313" key="7">
    <source>
        <dbReference type="Proteomes" id="UP000466307"/>
    </source>
</evidence>
<dbReference type="FunFam" id="3.40.605.10:FF:000026">
    <property type="entry name" value="Aldehyde dehydrogenase, putative"/>
    <property type="match status" value="1"/>
</dbReference>
<keyword evidence="2 4" id="KW-0560">Oxidoreductase</keyword>
<organism evidence="6 7">
    <name type="scientific">Gordonia desulfuricans</name>
    <dbReference type="NCBI Taxonomy" id="89051"/>
    <lineage>
        <taxon>Bacteria</taxon>
        <taxon>Bacillati</taxon>
        <taxon>Actinomycetota</taxon>
        <taxon>Actinomycetes</taxon>
        <taxon>Mycobacteriales</taxon>
        <taxon>Gordoniaceae</taxon>
        <taxon>Gordonia</taxon>
    </lineage>
</organism>
<gene>
    <name evidence="6" type="ORF">GYA93_15205</name>
</gene>
<accession>A0A7K3LRT2</accession>
<dbReference type="EMBL" id="JAADZU010000051">
    <property type="protein sequence ID" value="NDK90920.1"/>
    <property type="molecule type" value="Genomic_DNA"/>
</dbReference>
<protein>
    <submittedName>
        <fullName evidence="6">NAD-dependent succinate-semialdehyde dehydrogenase</fullName>
    </submittedName>
</protein>
<name>A0A7K3LRT2_9ACTN</name>
<dbReference type="InterPro" id="IPR016162">
    <property type="entry name" value="Ald_DH_N"/>
</dbReference>
<dbReference type="InterPro" id="IPR016163">
    <property type="entry name" value="Ald_DH_C"/>
</dbReference>
<dbReference type="PROSITE" id="PS00687">
    <property type="entry name" value="ALDEHYDE_DEHYDR_GLU"/>
    <property type="match status" value="1"/>
</dbReference>
<comment type="similarity">
    <text evidence="1 4">Belongs to the aldehyde dehydrogenase family.</text>
</comment>
<dbReference type="InterPro" id="IPR015590">
    <property type="entry name" value="Aldehyde_DH_dom"/>
</dbReference>
<dbReference type="InterPro" id="IPR050740">
    <property type="entry name" value="Aldehyde_DH_Superfamily"/>
</dbReference>
<dbReference type="FunFam" id="3.40.605.10:FF:000007">
    <property type="entry name" value="NAD/NADP-dependent betaine aldehyde dehydrogenase"/>
    <property type="match status" value="1"/>
</dbReference>
<feature type="domain" description="Aldehyde dehydrogenase" evidence="5">
    <location>
        <begin position="26"/>
        <end position="480"/>
    </location>
</feature>
<dbReference type="Gene3D" id="3.40.309.10">
    <property type="entry name" value="Aldehyde Dehydrogenase, Chain A, domain 2"/>
    <property type="match status" value="1"/>
</dbReference>
<dbReference type="FunFam" id="3.40.309.10:FF:000004">
    <property type="entry name" value="Succinate-semialdehyde dehydrogenase I"/>
    <property type="match status" value="1"/>
</dbReference>
<proteinExistence type="inferred from homology"/>
<feature type="active site" evidence="3">
    <location>
        <position position="258"/>
    </location>
</feature>
<dbReference type="Proteomes" id="UP000466307">
    <property type="component" value="Unassembled WGS sequence"/>
</dbReference>
<evidence type="ECO:0000256" key="4">
    <source>
        <dbReference type="RuleBase" id="RU003345"/>
    </source>
</evidence>
<evidence type="ECO:0000256" key="1">
    <source>
        <dbReference type="ARBA" id="ARBA00009986"/>
    </source>
</evidence>